<reference evidence="3 4" key="1">
    <citation type="submission" date="2016-07" db="EMBL/GenBank/DDBJ databases">
        <title>Pervasive Adenine N6-methylation of Active Genes in Fungi.</title>
        <authorList>
            <consortium name="DOE Joint Genome Institute"/>
            <person name="Mondo S.J."/>
            <person name="Dannebaum R.O."/>
            <person name="Kuo R.C."/>
            <person name="Labutti K."/>
            <person name="Haridas S."/>
            <person name="Kuo A."/>
            <person name="Salamov A."/>
            <person name="Ahrendt S.R."/>
            <person name="Lipzen A."/>
            <person name="Sullivan W."/>
            <person name="Andreopoulos W.B."/>
            <person name="Clum A."/>
            <person name="Lindquist E."/>
            <person name="Daum C."/>
            <person name="Ramamoorthy G.K."/>
            <person name="Gryganskyi A."/>
            <person name="Culley D."/>
            <person name="Magnuson J.K."/>
            <person name="James T.Y."/>
            <person name="O'Malley M.A."/>
            <person name="Stajich J.E."/>
            <person name="Spatafora J.W."/>
            <person name="Visel A."/>
            <person name="Grigoriev I.V."/>
        </authorList>
    </citation>
    <scope>NUCLEOTIDE SEQUENCE [LARGE SCALE GENOMIC DNA]</scope>
    <source>
        <strain evidence="3 4">CBS 129021</strain>
    </source>
</reference>
<dbReference type="RefSeq" id="XP_040715847.1">
    <property type="nucleotide sequence ID" value="XM_040860350.1"/>
</dbReference>
<proteinExistence type="predicted"/>
<evidence type="ECO:0000313" key="4">
    <source>
        <dbReference type="Proteomes" id="UP000193689"/>
    </source>
</evidence>
<feature type="region of interest" description="Disordered" evidence="2">
    <location>
        <begin position="1"/>
        <end position="59"/>
    </location>
</feature>
<comment type="caution">
    <text evidence="3">The sequence shown here is derived from an EMBL/GenBank/DDBJ whole genome shotgun (WGS) entry which is preliminary data.</text>
</comment>
<feature type="coiled-coil region" evidence="1">
    <location>
        <begin position="79"/>
        <end position="106"/>
    </location>
</feature>
<dbReference type="STRING" id="1141098.A0A1Y2DYU8"/>
<evidence type="ECO:0000313" key="3">
    <source>
        <dbReference type="EMBL" id="ORY64433.1"/>
    </source>
</evidence>
<organism evidence="3 4">
    <name type="scientific">Pseudomassariella vexata</name>
    <dbReference type="NCBI Taxonomy" id="1141098"/>
    <lineage>
        <taxon>Eukaryota</taxon>
        <taxon>Fungi</taxon>
        <taxon>Dikarya</taxon>
        <taxon>Ascomycota</taxon>
        <taxon>Pezizomycotina</taxon>
        <taxon>Sordariomycetes</taxon>
        <taxon>Xylariomycetidae</taxon>
        <taxon>Amphisphaeriales</taxon>
        <taxon>Pseudomassariaceae</taxon>
        <taxon>Pseudomassariella</taxon>
    </lineage>
</organism>
<dbReference type="GeneID" id="63776562"/>
<dbReference type="InParanoid" id="A0A1Y2DYU8"/>
<keyword evidence="1" id="KW-0175">Coiled coil</keyword>
<protein>
    <submittedName>
        <fullName evidence="3">Uncharacterized protein</fullName>
    </submittedName>
</protein>
<dbReference type="Proteomes" id="UP000193689">
    <property type="component" value="Unassembled WGS sequence"/>
</dbReference>
<sequence>MPPKRGTKRKADTEPDSPSDVPNDVFVDDEPRRATHAPNRARGKSLSRLAKDDDDGGYEGALDFEGWTKWLEKLSKSERRQSKNQLDNFQNKVDKQANQVRALLDTRESRMKQHNQDLAGAFGETYSAAIQPAASPHLPYQQLKGIGRERSELFHAAQAIIGDSHALLKLYKDTDEGLKSRQLETPATVWKKDKDDLKEVLACGREIGENLVERHLAPRTHSQPDPNLSKESEHFKTALELFKDSRNALEGESWGTVAAEQVKRLKNLAITIPSKHFK</sequence>
<dbReference type="OrthoDB" id="3598799at2759"/>
<name>A0A1Y2DYU8_9PEZI</name>
<evidence type="ECO:0000256" key="1">
    <source>
        <dbReference type="SAM" id="Coils"/>
    </source>
</evidence>
<accession>A0A1Y2DYU8</accession>
<keyword evidence="4" id="KW-1185">Reference proteome</keyword>
<evidence type="ECO:0000256" key="2">
    <source>
        <dbReference type="SAM" id="MobiDB-lite"/>
    </source>
</evidence>
<dbReference type="AlphaFoldDB" id="A0A1Y2DYU8"/>
<dbReference type="EMBL" id="MCFJ01000007">
    <property type="protein sequence ID" value="ORY64433.1"/>
    <property type="molecule type" value="Genomic_DNA"/>
</dbReference>
<gene>
    <name evidence="3" type="ORF">BCR38DRAFT_435092</name>
</gene>